<keyword evidence="3" id="KW-1185">Reference proteome</keyword>
<accession>A0AAN6XT20</accession>
<evidence type="ECO:0000313" key="2">
    <source>
        <dbReference type="EMBL" id="KAK4206085.1"/>
    </source>
</evidence>
<gene>
    <name evidence="2" type="ORF">QBC37DRAFT_147766</name>
</gene>
<dbReference type="Proteomes" id="UP001301769">
    <property type="component" value="Unassembled WGS sequence"/>
</dbReference>
<reference evidence="2" key="1">
    <citation type="journal article" date="2023" name="Mol. Phylogenet. Evol.">
        <title>Genome-scale phylogeny and comparative genomics of the fungal order Sordariales.</title>
        <authorList>
            <person name="Hensen N."/>
            <person name="Bonometti L."/>
            <person name="Westerberg I."/>
            <person name="Brannstrom I.O."/>
            <person name="Guillou S."/>
            <person name="Cros-Aarteil S."/>
            <person name="Calhoun S."/>
            <person name="Haridas S."/>
            <person name="Kuo A."/>
            <person name="Mondo S."/>
            <person name="Pangilinan J."/>
            <person name="Riley R."/>
            <person name="LaButti K."/>
            <person name="Andreopoulos B."/>
            <person name="Lipzen A."/>
            <person name="Chen C."/>
            <person name="Yan M."/>
            <person name="Daum C."/>
            <person name="Ng V."/>
            <person name="Clum A."/>
            <person name="Steindorff A."/>
            <person name="Ohm R.A."/>
            <person name="Martin F."/>
            <person name="Silar P."/>
            <person name="Natvig D.O."/>
            <person name="Lalanne C."/>
            <person name="Gautier V."/>
            <person name="Ament-Velasquez S.L."/>
            <person name="Kruys A."/>
            <person name="Hutchinson M.I."/>
            <person name="Powell A.J."/>
            <person name="Barry K."/>
            <person name="Miller A.N."/>
            <person name="Grigoriev I.V."/>
            <person name="Debuchy R."/>
            <person name="Gladieux P."/>
            <person name="Hiltunen Thoren M."/>
            <person name="Johannesson H."/>
        </authorList>
    </citation>
    <scope>NUCLEOTIDE SEQUENCE</scope>
    <source>
        <strain evidence="2">PSN293</strain>
    </source>
</reference>
<comment type="caution">
    <text evidence="2">The sequence shown here is derived from an EMBL/GenBank/DDBJ whole genome shotgun (WGS) entry which is preliminary data.</text>
</comment>
<sequence length="96" mass="9937">MRFTTFLTAVSLMGSSFAAPGLGRSTLGVQTRGYGDATCANLCAGPCSVPWPNLECLLCAPLCNDLAEDGGEVDPAVLEAKVANLKPKVEALHIEA</sequence>
<feature type="chain" id="PRO_5042897949" evidence="1">
    <location>
        <begin position="19"/>
        <end position="96"/>
    </location>
</feature>
<evidence type="ECO:0000256" key="1">
    <source>
        <dbReference type="SAM" id="SignalP"/>
    </source>
</evidence>
<feature type="signal peptide" evidence="1">
    <location>
        <begin position="1"/>
        <end position="18"/>
    </location>
</feature>
<dbReference type="EMBL" id="MU858516">
    <property type="protein sequence ID" value="KAK4206085.1"/>
    <property type="molecule type" value="Genomic_DNA"/>
</dbReference>
<evidence type="ECO:0000313" key="3">
    <source>
        <dbReference type="Proteomes" id="UP001301769"/>
    </source>
</evidence>
<reference evidence="2" key="2">
    <citation type="submission" date="2023-05" db="EMBL/GenBank/DDBJ databases">
        <authorList>
            <consortium name="Lawrence Berkeley National Laboratory"/>
            <person name="Steindorff A."/>
            <person name="Hensen N."/>
            <person name="Bonometti L."/>
            <person name="Westerberg I."/>
            <person name="Brannstrom I.O."/>
            <person name="Guillou S."/>
            <person name="Cros-Aarteil S."/>
            <person name="Calhoun S."/>
            <person name="Haridas S."/>
            <person name="Kuo A."/>
            <person name="Mondo S."/>
            <person name="Pangilinan J."/>
            <person name="Riley R."/>
            <person name="Labutti K."/>
            <person name="Andreopoulos B."/>
            <person name="Lipzen A."/>
            <person name="Chen C."/>
            <person name="Yanf M."/>
            <person name="Daum C."/>
            <person name="Ng V."/>
            <person name="Clum A."/>
            <person name="Ohm R."/>
            <person name="Martin F."/>
            <person name="Silar P."/>
            <person name="Natvig D."/>
            <person name="Lalanne C."/>
            <person name="Gautier V."/>
            <person name="Ament-Velasquez S.L."/>
            <person name="Kruys A."/>
            <person name="Hutchinson M.I."/>
            <person name="Powell A.J."/>
            <person name="Barry K."/>
            <person name="Miller A.N."/>
            <person name="Grigoriev I.V."/>
            <person name="Debuchy R."/>
            <person name="Gladieux P."/>
            <person name="Thoren M.H."/>
            <person name="Johannesson H."/>
        </authorList>
    </citation>
    <scope>NUCLEOTIDE SEQUENCE</scope>
    <source>
        <strain evidence="2">PSN293</strain>
    </source>
</reference>
<name>A0AAN6XT20_9PEZI</name>
<dbReference type="AlphaFoldDB" id="A0AAN6XT20"/>
<keyword evidence="1" id="KW-0732">Signal</keyword>
<organism evidence="2 3">
    <name type="scientific">Rhypophila decipiens</name>
    <dbReference type="NCBI Taxonomy" id="261697"/>
    <lineage>
        <taxon>Eukaryota</taxon>
        <taxon>Fungi</taxon>
        <taxon>Dikarya</taxon>
        <taxon>Ascomycota</taxon>
        <taxon>Pezizomycotina</taxon>
        <taxon>Sordariomycetes</taxon>
        <taxon>Sordariomycetidae</taxon>
        <taxon>Sordariales</taxon>
        <taxon>Naviculisporaceae</taxon>
        <taxon>Rhypophila</taxon>
    </lineage>
</organism>
<proteinExistence type="predicted"/>
<protein>
    <submittedName>
        <fullName evidence="2">Uncharacterized protein</fullName>
    </submittedName>
</protein>